<keyword evidence="2" id="KW-1185">Reference proteome</keyword>
<proteinExistence type="predicted"/>
<gene>
    <name evidence="1" type="ORF">PACLA_8A080393</name>
</gene>
<dbReference type="Proteomes" id="UP001152795">
    <property type="component" value="Unassembled WGS sequence"/>
</dbReference>
<reference evidence="1" key="1">
    <citation type="submission" date="2020-04" db="EMBL/GenBank/DDBJ databases">
        <authorList>
            <person name="Alioto T."/>
            <person name="Alioto T."/>
            <person name="Gomez Garrido J."/>
        </authorList>
    </citation>
    <scope>NUCLEOTIDE SEQUENCE</scope>
    <source>
        <strain evidence="1">A484AB</strain>
    </source>
</reference>
<sequence>QDTLGFFLILFGETEPPNFYLTPLTAGQIDHLSTKSQPVLTGLDPSTVAPEGFEWYR</sequence>
<evidence type="ECO:0000313" key="1">
    <source>
        <dbReference type="EMBL" id="CAB3978400.1"/>
    </source>
</evidence>
<feature type="non-terminal residue" evidence="1">
    <location>
        <position position="1"/>
    </location>
</feature>
<name>A0A6S7FVG3_PARCT</name>
<organism evidence="1 2">
    <name type="scientific">Paramuricea clavata</name>
    <name type="common">Red gorgonian</name>
    <name type="synonym">Violescent sea-whip</name>
    <dbReference type="NCBI Taxonomy" id="317549"/>
    <lineage>
        <taxon>Eukaryota</taxon>
        <taxon>Metazoa</taxon>
        <taxon>Cnidaria</taxon>
        <taxon>Anthozoa</taxon>
        <taxon>Octocorallia</taxon>
        <taxon>Malacalcyonacea</taxon>
        <taxon>Plexauridae</taxon>
        <taxon>Paramuricea</taxon>
    </lineage>
</organism>
<evidence type="ECO:0000313" key="2">
    <source>
        <dbReference type="Proteomes" id="UP001152795"/>
    </source>
</evidence>
<dbReference type="AlphaFoldDB" id="A0A6S7FVG3"/>
<accession>A0A6S7FVG3</accession>
<protein>
    <submittedName>
        <fullName evidence="1">Uncharacterized protein</fullName>
    </submittedName>
</protein>
<dbReference type="EMBL" id="CACRXK020000110">
    <property type="protein sequence ID" value="CAB3978400.1"/>
    <property type="molecule type" value="Genomic_DNA"/>
</dbReference>
<comment type="caution">
    <text evidence="1">The sequence shown here is derived from an EMBL/GenBank/DDBJ whole genome shotgun (WGS) entry which is preliminary data.</text>
</comment>